<dbReference type="CDD" id="cd17355">
    <property type="entry name" value="MFS_YcxA_like"/>
    <property type="match status" value="1"/>
</dbReference>
<evidence type="ECO:0000313" key="7">
    <source>
        <dbReference type="Proteomes" id="UP000433309"/>
    </source>
</evidence>
<dbReference type="Proteomes" id="UP000433309">
    <property type="component" value="Unassembled WGS sequence"/>
</dbReference>
<dbReference type="EMBL" id="WKJK01000010">
    <property type="protein sequence ID" value="MRW92212.1"/>
    <property type="molecule type" value="Genomic_DNA"/>
</dbReference>
<feature type="transmembrane region" description="Helical" evidence="4">
    <location>
        <begin position="145"/>
        <end position="168"/>
    </location>
</feature>
<dbReference type="PANTHER" id="PTHR11360">
    <property type="entry name" value="MONOCARBOXYLATE TRANSPORTER"/>
    <property type="match status" value="1"/>
</dbReference>
<feature type="transmembrane region" description="Helical" evidence="4">
    <location>
        <begin position="331"/>
        <end position="352"/>
    </location>
</feature>
<dbReference type="InterPro" id="IPR011701">
    <property type="entry name" value="MFS"/>
</dbReference>
<feature type="transmembrane region" description="Helical" evidence="4">
    <location>
        <begin position="280"/>
        <end position="299"/>
    </location>
</feature>
<dbReference type="InterPro" id="IPR020846">
    <property type="entry name" value="MFS_dom"/>
</dbReference>
<dbReference type="PROSITE" id="PS50850">
    <property type="entry name" value="MFS"/>
    <property type="match status" value="1"/>
</dbReference>
<feature type="transmembrane region" description="Helical" evidence="4">
    <location>
        <begin position="20"/>
        <end position="41"/>
    </location>
</feature>
<keyword evidence="7" id="KW-1185">Reference proteome</keyword>
<feature type="transmembrane region" description="Helical" evidence="4">
    <location>
        <begin position="61"/>
        <end position="79"/>
    </location>
</feature>
<feature type="transmembrane region" description="Helical" evidence="4">
    <location>
        <begin position="86"/>
        <end position="102"/>
    </location>
</feature>
<feature type="transmembrane region" description="Helical" evidence="4">
    <location>
        <begin position="364"/>
        <end position="387"/>
    </location>
</feature>
<dbReference type="PANTHER" id="PTHR11360:SF290">
    <property type="entry name" value="MONOCARBOXYLATE MFS PERMEASE"/>
    <property type="match status" value="1"/>
</dbReference>
<reference evidence="6 7" key="1">
    <citation type="submission" date="2019-11" db="EMBL/GenBank/DDBJ databases">
        <title>Novel species isolated from a subtropical stream in China.</title>
        <authorList>
            <person name="Lu H."/>
        </authorList>
    </citation>
    <scope>NUCLEOTIDE SEQUENCE [LARGE SCALE GENOMIC DNA]</scope>
    <source>
        <strain evidence="6 7">FT80W</strain>
    </source>
</reference>
<dbReference type="AlphaFoldDB" id="A0A6I2L341"/>
<feature type="transmembrane region" description="Helical" evidence="4">
    <location>
        <begin position="174"/>
        <end position="196"/>
    </location>
</feature>
<evidence type="ECO:0000256" key="4">
    <source>
        <dbReference type="SAM" id="Phobius"/>
    </source>
</evidence>
<evidence type="ECO:0000256" key="3">
    <source>
        <dbReference type="ARBA" id="ARBA00023136"/>
    </source>
</evidence>
<dbReference type="RefSeq" id="WP_154379383.1">
    <property type="nucleotide sequence ID" value="NZ_WKJK01000010.1"/>
</dbReference>
<keyword evidence="1 4" id="KW-0812">Transmembrane</keyword>
<feature type="transmembrane region" description="Helical" evidence="4">
    <location>
        <begin position="241"/>
        <end position="260"/>
    </location>
</feature>
<dbReference type="Pfam" id="PF07690">
    <property type="entry name" value="MFS_1"/>
    <property type="match status" value="1"/>
</dbReference>
<evidence type="ECO:0000259" key="5">
    <source>
        <dbReference type="PROSITE" id="PS50850"/>
    </source>
</evidence>
<protein>
    <submittedName>
        <fullName evidence="6">MFS transporter</fullName>
    </submittedName>
</protein>
<proteinExistence type="predicted"/>
<sequence length="436" mass="46524">MFAQALSGWLQRRGLHYSWVMVGLTFLTGLSSAAALGLPGALLQPLSQEFGWDVEQISSALALRFALFGLMGPFAAILMERFGLRNVVVSALTLVAVGMALATRMNQFWQLVLLWGVMLGVGSGLTALVLSAVISNRWFDSHRGLVVGILTASSATGQLIFLPVGAWLIQHFGWRLAVLPVFIACAVMAVAVSLLMRNRPADLGLTPYGAAPGSAVTAAPAMRITLTTPFRILAEAARSRVFWVLAATFFICGLSTNGLIQTHFISLCGDAGLGPVPAASVLAMMGAFDLVGTVASGWLSDRYDNRKLLFMYYGLRGLSLLWLPYSEFTLYGLSVFAMFYGLDWIATVPPTVRLAGATFGKEKAGMVFGWIFAAHQLGAAVAAYGAGHIRTLLLTYNPALFAAGAACLLAAALIWLIRTQDGVRSIIPTRAQPSKG</sequence>
<accession>A0A6I2L341</accession>
<evidence type="ECO:0000256" key="1">
    <source>
        <dbReference type="ARBA" id="ARBA00022692"/>
    </source>
</evidence>
<dbReference type="InterPro" id="IPR036259">
    <property type="entry name" value="MFS_trans_sf"/>
</dbReference>
<name>A0A6I2L341_9BURK</name>
<dbReference type="SUPFAM" id="SSF103473">
    <property type="entry name" value="MFS general substrate transporter"/>
    <property type="match status" value="1"/>
</dbReference>
<keyword evidence="3 4" id="KW-0472">Membrane</keyword>
<keyword evidence="2 4" id="KW-1133">Transmembrane helix</keyword>
<feature type="domain" description="Major facilitator superfamily (MFS) profile" evidence="5">
    <location>
        <begin position="17"/>
        <end position="422"/>
    </location>
</feature>
<feature type="transmembrane region" description="Helical" evidence="4">
    <location>
        <begin position="399"/>
        <end position="417"/>
    </location>
</feature>
<gene>
    <name evidence="6" type="ORF">GJ699_19645</name>
</gene>
<evidence type="ECO:0000256" key="2">
    <source>
        <dbReference type="ARBA" id="ARBA00022989"/>
    </source>
</evidence>
<comment type="caution">
    <text evidence="6">The sequence shown here is derived from an EMBL/GenBank/DDBJ whole genome shotgun (WGS) entry which is preliminary data.</text>
</comment>
<dbReference type="GO" id="GO:0022857">
    <property type="term" value="F:transmembrane transporter activity"/>
    <property type="evidence" value="ECO:0007669"/>
    <property type="project" value="InterPro"/>
</dbReference>
<feature type="transmembrane region" description="Helical" evidence="4">
    <location>
        <begin position="108"/>
        <end position="133"/>
    </location>
</feature>
<organism evidence="6 7">
    <name type="scientific">Duganella guangzhouensis</name>
    <dbReference type="NCBI Taxonomy" id="2666084"/>
    <lineage>
        <taxon>Bacteria</taxon>
        <taxon>Pseudomonadati</taxon>
        <taxon>Pseudomonadota</taxon>
        <taxon>Betaproteobacteria</taxon>
        <taxon>Burkholderiales</taxon>
        <taxon>Oxalobacteraceae</taxon>
        <taxon>Telluria group</taxon>
        <taxon>Duganella</taxon>
    </lineage>
</organism>
<dbReference type="InterPro" id="IPR050327">
    <property type="entry name" value="Proton-linked_MCT"/>
</dbReference>
<dbReference type="Gene3D" id="1.20.1250.20">
    <property type="entry name" value="MFS general substrate transporter like domains"/>
    <property type="match status" value="2"/>
</dbReference>
<evidence type="ECO:0000313" key="6">
    <source>
        <dbReference type="EMBL" id="MRW92212.1"/>
    </source>
</evidence>